<name>A0ABT2URT1_9BACL</name>
<evidence type="ECO:0000313" key="7">
    <source>
        <dbReference type="Proteomes" id="UP001652445"/>
    </source>
</evidence>
<organism evidence="6 7">
    <name type="scientific">Paenibacillus baimaensis</name>
    <dbReference type="NCBI Taxonomy" id="2982185"/>
    <lineage>
        <taxon>Bacteria</taxon>
        <taxon>Bacillati</taxon>
        <taxon>Bacillota</taxon>
        <taxon>Bacilli</taxon>
        <taxon>Bacillales</taxon>
        <taxon>Paenibacillaceae</taxon>
        <taxon>Paenibacillus</taxon>
    </lineage>
</organism>
<dbReference type="InterPro" id="IPR004839">
    <property type="entry name" value="Aminotransferase_I/II_large"/>
</dbReference>
<dbReference type="RefSeq" id="WP_262687566.1">
    <property type="nucleotide sequence ID" value="NZ_JAOQIO010000107.1"/>
</dbReference>
<gene>
    <name evidence="6" type="ORF">OB236_31800</name>
</gene>
<dbReference type="SUPFAM" id="SSF53383">
    <property type="entry name" value="PLP-dependent transferases"/>
    <property type="match status" value="1"/>
</dbReference>
<dbReference type="Pfam" id="PF00155">
    <property type="entry name" value="Aminotran_1_2"/>
    <property type="match status" value="1"/>
</dbReference>
<keyword evidence="7" id="KW-1185">Reference proteome</keyword>
<evidence type="ECO:0000256" key="3">
    <source>
        <dbReference type="ARBA" id="ARBA00022679"/>
    </source>
</evidence>
<protein>
    <submittedName>
        <fullName evidence="6">PLP-dependent aminotransferase family protein</fullName>
    </submittedName>
</protein>
<keyword evidence="3" id="KW-0808">Transferase</keyword>
<evidence type="ECO:0000259" key="5">
    <source>
        <dbReference type="Pfam" id="PF00155"/>
    </source>
</evidence>
<evidence type="ECO:0000313" key="6">
    <source>
        <dbReference type="EMBL" id="MCU6796721.1"/>
    </source>
</evidence>
<dbReference type="Gene3D" id="3.40.640.10">
    <property type="entry name" value="Type I PLP-dependent aspartate aminotransferase-like (Major domain)"/>
    <property type="match status" value="1"/>
</dbReference>
<dbReference type="InterPro" id="IPR015424">
    <property type="entry name" value="PyrdxlP-dep_Trfase"/>
</dbReference>
<sequence length="405" mass="45675">MAFSRFAKRMDQLKASEIREILKLTERPEVISFAGGLPDPELFPIRELQLIAVKVLEEHGKEALQYATTEGYRPLRDKIALRMNRTLGTAWTADNILITSGSQQGIDLAGKAFLDEGDVIFCESPSYLGAIQAFRAYGPEFVEVPTDHEGMDIVQLRELLQTTQRAKLIYVIPDFQNPTGRSWTLARRQELIKLANEFDLVIIEDNPYGELRFEGEPIPSLQSLDTEGRVLHLGTFSKTFCPGLRMGWTAADSAIIPKLVLLKQGADLQASTISQRQLDAYLETYDLGEQIVKIVEVYRKRRDTMMEALRREMPADVRFNIPSGGLFTWLELAPELNARDLLVRCLDHNVAFVPGGSFYPNGGHENTLRLNYSNMTEERIIEGIARLGKVLREYTAELQASPLSI</sequence>
<evidence type="ECO:0000256" key="4">
    <source>
        <dbReference type="ARBA" id="ARBA00022898"/>
    </source>
</evidence>
<dbReference type="CDD" id="cd00609">
    <property type="entry name" value="AAT_like"/>
    <property type="match status" value="1"/>
</dbReference>
<evidence type="ECO:0000256" key="2">
    <source>
        <dbReference type="ARBA" id="ARBA00022576"/>
    </source>
</evidence>
<comment type="cofactor">
    <cofactor evidence="1">
        <name>pyridoxal 5'-phosphate</name>
        <dbReference type="ChEBI" id="CHEBI:597326"/>
    </cofactor>
</comment>
<dbReference type="PANTHER" id="PTHR42790:SF19">
    <property type="entry name" value="KYNURENINE_ALPHA-AMINOADIPATE AMINOTRANSFERASE, MITOCHONDRIAL"/>
    <property type="match status" value="1"/>
</dbReference>
<reference evidence="6 7" key="1">
    <citation type="submission" date="2022-09" db="EMBL/GenBank/DDBJ databases">
        <authorList>
            <person name="Han X.L."/>
            <person name="Wang Q."/>
            <person name="Lu T."/>
        </authorList>
    </citation>
    <scope>NUCLEOTIDE SEQUENCE [LARGE SCALE GENOMIC DNA]</scope>
    <source>
        <strain evidence="6 7">WQ 127069</strain>
    </source>
</reference>
<dbReference type="InterPro" id="IPR015422">
    <property type="entry name" value="PyrdxlP-dep_Trfase_small"/>
</dbReference>
<keyword evidence="4" id="KW-0663">Pyridoxal phosphate</keyword>
<dbReference type="PANTHER" id="PTHR42790">
    <property type="entry name" value="AMINOTRANSFERASE"/>
    <property type="match status" value="1"/>
</dbReference>
<dbReference type="Proteomes" id="UP001652445">
    <property type="component" value="Unassembled WGS sequence"/>
</dbReference>
<dbReference type="InterPro" id="IPR015421">
    <property type="entry name" value="PyrdxlP-dep_Trfase_major"/>
</dbReference>
<keyword evidence="2 6" id="KW-0032">Aminotransferase</keyword>
<proteinExistence type="predicted"/>
<feature type="domain" description="Aminotransferase class I/classII large" evidence="5">
    <location>
        <begin position="58"/>
        <end position="387"/>
    </location>
</feature>
<dbReference type="Gene3D" id="3.90.1150.10">
    <property type="entry name" value="Aspartate Aminotransferase, domain 1"/>
    <property type="match status" value="1"/>
</dbReference>
<evidence type="ECO:0000256" key="1">
    <source>
        <dbReference type="ARBA" id="ARBA00001933"/>
    </source>
</evidence>
<dbReference type="GO" id="GO:0008483">
    <property type="term" value="F:transaminase activity"/>
    <property type="evidence" value="ECO:0007669"/>
    <property type="project" value="UniProtKB-KW"/>
</dbReference>
<dbReference type="InterPro" id="IPR050859">
    <property type="entry name" value="Class-I_PLP-dep_aminotransf"/>
</dbReference>
<comment type="caution">
    <text evidence="6">The sequence shown here is derived from an EMBL/GenBank/DDBJ whole genome shotgun (WGS) entry which is preliminary data.</text>
</comment>
<accession>A0ABT2URT1</accession>
<dbReference type="EMBL" id="JAOQIO010000107">
    <property type="protein sequence ID" value="MCU6796721.1"/>
    <property type="molecule type" value="Genomic_DNA"/>
</dbReference>